<accession>A0A0U4WCP0</accession>
<evidence type="ECO:0000256" key="1">
    <source>
        <dbReference type="SAM" id="MobiDB-lite"/>
    </source>
</evidence>
<dbReference type="OrthoDB" id="2351076at2"/>
<protein>
    <submittedName>
        <fullName evidence="2">Flagellar hook-length control protein FliK</fullName>
    </submittedName>
</protein>
<dbReference type="Proteomes" id="UP000217696">
    <property type="component" value="Chromosome"/>
</dbReference>
<reference evidence="2 3" key="1">
    <citation type="submission" date="2015-12" db="EMBL/GenBank/DDBJ databases">
        <title>Genome sequence of Aneurinibacillus soli.</title>
        <authorList>
            <person name="Lee J.S."/>
            <person name="Lee K.C."/>
            <person name="Kim K.K."/>
            <person name="Lee B.W."/>
        </authorList>
    </citation>
    <scope>NUCLEOTIDE SEQUENCE [LARGE SCALE GENOMIC DNA]</scope>
    <source>
        <strain evidence="2 3">CB4</strain>
    </source>
</reference>
<keyword evidence="2" id="KW-0966">Cell projection</keyword>
<dbReference type="KEGG" id="asoc:CB4_00696"/>
<feature type="region of interest" description="Disordered" evidence="1">
    <location>
        <begin position="568"/>
        <end position="599"/>
    </location>
</feature>
<evidence type="ECO:0000313" key="3">
    <source>
        <dbReference type="Proteomes" id="UP000217696"/>
    </source>
</evidence>
<feature type="compositionally biased region" description="Polar residues" evidence="1">
    <location>
        <begin position="318"/>
        <end position="336"/>
    </location>
</feature>
<gene>
    <name evidence="2" type="ORF">CB4_00696</name>
</gene>
<organism evidence="2 3">
    <name type="scientific">Aneurinibacillus soli</name>
    <dbReference type="NCBI Taxonomy" id="1500254"/>
    <lineage>
        <taxon>Bacteria</taxon>
        <taxon>Bacillati</taxon>
        <taxon>Bacillota</taxon>
        <taxon>Bacilli</taxon>
        <taxon>Bacillales</taxon>
        <taxon>Paenibacillaceae</taxon>
        <taxon>Aneurinibacillus group</taxon>
        <taxon>Aneurinibacillus</taxon>
    </lineage>
</organism>
<keyword evidence="2" id="KW-0282">Flagellum</keyword>
<sequence length="1345" mass="148329">MQISDFQPRANQSRVAGTPAELSVGQSVMASVKQKVSMGEAVIEVNGQEYRAVFEKEAPAEGKVQVQITGRNAGMLQVRTTGDPAETLPVEEPSVEKVLQQAGVKATPEMKELVQRFAQQQIPATKEMLQFAQRIIQKGEGTVSQKLDTLVAMAQKEIHFTSKSYDAVFRVLHGPSLDKILTQLAKEAPDLIPKVSALQTATRTVSQASVSVPEARQQVQPEPAAQVSRNLDVLKQAMERGVPLSKEAVQKLVSQLREGADKASLPVEARRAVEQVVKQVEQAIRETPTTEKAVAPQTIARTVDRGAIEQAVRQVASARTSQTVEPSVQVDQTMKTTPKEETRVQSEPAAQVSRNLDVLKQAVERGVPLSKEVVQKLVSQLREGAEKASLPVEARRAVEQVVKQVEQAIRETPATEKVIAPQTIARTVDRGAIEQAVRQIASIRTAPTKEPSVQADQTMKTMPREEVRVQSEPAAQISRNLDVLKQAVERGVPLSKEAVQKLVSQLREGADKASLPVEVRRAVEQVVKQVEQAIRETPVTEKVIAPQTIARTVDRGAIGQAVRQIASTRTAPTKEPSVQADQTMKTMPREEARVQPEPAAQISRNLEVLKQAVERGVPLSKEAVQKLVTQLREGAEKASLPVEVRRAVEQVVKQVEQAIRETPATEKAIATQTIARTVDRGAIEQAVRQVASARTAPTVEADVQSASAIRTASAGETQSPTKADEAIQKLANLVIDIRTAGKITRSQIEALQKSVADVTEAAGIRPELAKDIKDLLTRLSKDLRMSMSYEAVGRSTEAKAMVDRSLDTVVKMFKLPVTEVLATRQQSTDMGADVVGKDGTDPAFLRPMSDTLLKLGSIISLARQELQGALGAMDTSDANGWRDPGKIVADMAGAIRTAATREGLSRDDVKQIEQILTQAEQAVSKPQLDKDALVHDVKELEQFLTNSGERLAALTAVQTANFERVTQYIPDRLREVGEEFKQVKKEITNNVERVIQFLQQKIPQAPSYVQRIVEPTIEMVNRLVTKGEFALFADMEFEHQVLRISGDLNQVKGLLDKGKQDEALQIFHRVRGELDKLNWQPAYTKVERFFSKMTSDGDMQNPLQTYGQQWRDESLSGRGVQEMMRGMGLNHERDAIDWMARREGHMSMGQDGSNQQDRPPHNLKSMLMDGMEGNVSPRAREMMEHALSNLTGQQLLSKQDSGMPMQTMQVQIPLPWEEGQQTVQMQIQSRTNGEQMDWQNCNLFFFLDTPKFGEMGVSVTVVDRDMSVRVQNDLPNIEQVFTPYIPQLKQELQNMGYHVNGVTFTPVAQPASEISEQAAVPTVDVAVARKAAMAYNSREGLDFSV</sequence>
<keyword evidence="3" id="KW-1185">Reference proteome</keyword>
<feature type="region of interest" description="Disordered" evidence="1">
    <location>
        <begin position="318"/>
        <end position="349"/>
    </location>
</feature>
<keyword evidence="2" id="KW-0969">Cilium</keyword>
<dbReference type="RefSeq" id="WP_096463607.1">
    <property type="nucleotide sequence ID" value="NZ_AP017312.1"/>
</dbReference>
<evidence type="ECO:0000313" key="2">
    <source>
        <dbReference type="EMBL" id="BAU26569.1"/>
    </source>
</evidence>
<proteinExistence type="predicted"/>
<dbReference type="EMBL" id="AP017312">
    <property type="protein sequence ID" value="BAU26569.1"/>
    <property type="molecule type" value="Genomic_DNA"/>
</dbReference>
<name>A0A0U4WCP0_9BACL</name>